<keyword evidence="2" id="KW-1185">Reference proteome</keyword>
<dbReference type="RefSeq" id="XP_067079432.1">
    <property type="nucleotide sequence ID" value="XM_067223331.1"/>
</dbReference>
<dbReference type="Proteomes" id="UP000195570">
    <property type="component" value="Unassembled WGS sequence"/>
</dbReference>
<dbReference type="GeneID" id="92381892"/>
<dbReference type="EMBL" id="CZPT02000935">
    <property type="protein sequence ID" value="SCU68237.1"/>
    <property type="molecule type" value="Genomic_DNA"/>
</dbReference>
<name>A0A1G4I8C4_TRYEQ</name>
<evidence type="ECO:0000313" key="1">
    <source>
        <dbReference type="EMBL" id="SCU68237.1"/>
    </source>
</evidence>
<proteinExistence type="predicted"/>
<dbReference type="VEuPathDB" id="TriTrypDB:TEOVI_000795800"/>
<protein>
    <submittedName>
        <fullName evidence="1">Uncharacterized protein</fullName>
    </submittedName>
</protein>
<reference evidence="1" key="1">
    <citation type="submission" date="2016-09" db="EMBL/GenBank/DDBJ databases">
        <authorList>
            <person name="Hebert L."/>
            <person name="Moumen B."/>
        </authorList>
    </citation>
    <scope>NUCLEOTIDE SEQUENCE [LARGE SCALE GENOMIC DNA]</scope>
    <source>
        <strain evidence="1">OVI</strain>
    </source>
</reference>
<gene>
    <name evidence="1" type="ORF">TEOVI_000795800</name>
</gene>
<organism evidence="1 2">
    <name type="scientific">Trypanosoma equiperdum</name>
    <dbReference type="NCBI Taxonomy" id="5694"/>
    <lineage>
        <taxon>Eukaryota</taxon>
        <taxon>Discoba</taxon>
        <taxon>Euglenozoa</taxon>
        <taxon>Kinetoplastea</taxon>
        <taxon>Metakinetoplastina</taxon>
        <taxon>Trypanosomatida</taxon>
        <taxon>Trypanosomatidae</taxon>
        <taxon>Trypanosoma</taxon>
    </lineage>
</organism>
<accession>A0A1G4I8C4</accession>
<comment type="caution">
    <text evidence="1">The sequence shown here is derived from an EMBL/GenBank/DDBJ whole genome shotgun (WGS) entry which is preliminary data.</text>
</comment>
<sequence length="124" mass="14223">MTGLTVPRGEYTNVVVHHRMVGVSAFDDQFNCDWNFELYGVAERIKEHHGGAISDGFRMWLNRVEPGFIVRNFKQSLREAFGLTPPSALLMTSEEDIPHHEVTVYYDFEPAALRFPLLNIRLGE</sequence>
<dbReference type="AlphaFoldDB" id="A0A1G4I8C4"/>
<evidence type="ECO:0000313" key="2">
    <source>
        <dbReference type="Proteomes" id="UP000195570"/>
    </source>
</evidence>